<evidence type="ECO:0000256" key="1">
    <source>
        <dbReference type="ARBA" id="ARBA00023015"/>
    </source>
</evidence>
<dbReference type="SUPFAM" id="SSF51206">
    <property type="entry name" value="cAMP-binding domain-like"/>
    <property type="match status" value="1"/>
</dbReference>
<dbReference type="EMBL" id="BJXK01000004">
    <property type="protein sequence ID" value="GEM79033.1"/>
    <property type="molecule type" value="Genomic_DNA"/>
</dbReference>
<organism evidence="5 6">
    <name type="scientific">Vibrio superstes NBRC 103154</name>
    <dbReference type="NCBI Taxonomy" id="1219062"/>
    <lineage>
        <taxon>Bacteria</taxon>
        <taxon>Pseudomonadati</taxon>
        <taxon>Pseudomonadota</taxon>
        <taxon>Gammaproteobacteria</taxon>
        <taxon>Vibrionales</taxon>
        <taxon>Vibrionaceae</taxon>
        <taxon>Vibrio</taxon>
    </lineage>
</organism>
<dbReference type="GO" id="GO:0003677">
    <property type="term" value="F:DNA binding"/>
    <property type="evidence" value="ECO:0007669"/>
    <property type="project" value="UniProtKB-KW"/>
</dbReference>
<name>A0A511QNY1_9VIBR</name>
<evidence type="ECO:0000256" key="2">
    <source>
        <dbReference type="ARBA" id="ARBA00023125"/>
    </source>
</evidence>
<keyword evidence="2" id="KW-0238">DNA-binding</keyword>
<keyword evidence="1" id="KW-0805">Transcription regulation</keyword>
<protein>
    <recommendedName>
        <fullName evidence="4">HTH crp-type domain-containing protein</fullName>
    </recommendedName>
</protein>
<dbReference type="Proteomes" id="UP000321113">
    <property type="component" value="Unassembled WGS sequence"/>
</dbReference>
<dbReference type="InterPro" id="IPR014710">
    <property type="entry name" value="RmlC-like_jellyroll"/>
</dbReference>
<accession>A0A511QNY1</accession>
<evidence type="ECO:0000313" key="6">
    <source>
        <dbReference type="Proteomes" id="UP000321113"/>
    </source>
</evidence>
<dbReference type="SUPFAM" id="SSF46785">
    <property type="entry name" value="Winged helix' DNA-binding domain"/>
    <property type="match status" value="1"/>
</dbReference>
<keyword evidence="6" id="KW-1185">Reference proteome</keyword>
<dbReference type="Pfam" id="PF13545">
    <property type="entry name" value="HTH_Crp_2"/>
    <property type="match status" value="1"/>
</dbReference>
<dbReference type="AlphaFoldDB" id="A0A511QNY1"/>
<reference evidence="5 6" key="1">
    <citation type="submission" date="2019-07" db="EMBL/GenBank/DDBJ databases">
        <title>Whole genome shotgun sequence of Vibrio superstes NBRC 103154.</title>
        <authorList>
            <person name="Hosoyama A."/>
            <person name="Uohara A."/>
            <person name="Ohji S."/>
            <person name="Ichikawa N."/>
        </authorList>
    </citation>
    <scope>NUCLEOTIDE SEQUENCE [LARGE SCALE GENOMIC DNA]</scope>
    <source>
        <strain evidence="5 6">NBRC 103154</strain>
    </source>
</reference>
<keyword evidence="3" id="KW-0804">Transcription</keyword>
<proteinExistence type="predicted"/>
<dbReference type="GO" id="GO:0006355">
    <property type="term" value="P:regulation of DNA-templated transcription"/>
    <property type="evidence" value="ECO:0007669"/>
    <property type="project" value="InterPro"/>
</dbReference>
<gene>
    <name evidence="5" type="ORF">VSU01S_12780</name>
</gene>
<dbReference type="InterPro" id="IPR018490">
    <property type="entry name" value="cNMP-bd_dom_sf"/>
</dbReference>
<evidence type="ECO:0000313" key="5">
    <source>
        <dbReference type="EMBL" id="GEM79033.1"/>
    </source>
</evidence>
<evidence type="ECO:0000259" key="4">
    <source>
        <dbReference type="PROSITE" id="PS51063"/>
    </source>
</evidence>
<dbReference type="Gene3D" id="2.60.120.10">
    <property type="entry name" value="Jelly Rolls"/>
    <property type="match status" value="1"/>
</dbReference>
<sequence>MFENMTIEDIVWPCDLPNELKEQLLNIAVPCQGIKALPFTLSYCSVPGVYYVVKGSCGLCFTTNDTKSVLGAVVGAKDWFGALNMGTGRKIFGVAEELEDIHFLMFPEAKVLKLAEREPLVYKWLFNAGVHAQSFIMQAMISAIHQKEQKVMYVLLELHSRQSQSGTTINASQAQLSSITGLSRPRLNEVLKGFEKQGLIEVQRNKVLIKDIEALSKLLSPMNLMMKNPTKS</sequence>
<dbReference type="InterPro" id="IPR036390">
    <property type="entry name" value="WH_DNA-bd_sf"/>
</dbReference>
<dbReference type="SMART" id="SM00419">
    <property type="entry name" value="HTH_CRP"/>
    <property type="match status" value="1"/>
</dbReference>
<feature type="domain" description="HTH crp-type" evidence="4">
    <location>
        <begin position="145"/>
        <end position="213"/>
    </location>
</feature>
<comment type="caution">
    <text evidence="5">The sequence shown here is derived from an EMBL/GenBank/DDBJ whole genome shotgun (WGS) entry which is preliminary data.</text>
</comment>
<dbReference type="RefSeq" id="WP_371860096.1">
    <property type="nucleotide sequence ID" value="NZ_BJXK01000004.1"/>
</dbReference>
<dbReference type="PROSITE" id="PS51063">
    <property type="entry name" value="HTH_CRP_2"/>
    <property type="match status" value="1"/>
</dbReference>
<dbReference type="InterPro" id="IPR012318">
    <property type="entry name" value="HTH_CRP"/>
</dbReference>
<evidence type="ECO:0000256" key="3">
    <source>
        <dbReference type="ARBA" id="ARBA00023163"/>
    </source>
</evidence>